<protein>
    <submittedName>
        <fullName evidence="16">Uncharacterized protein</fullName>
    </submittedName>
</protein>
<feature type="domain" description="Ionotropic glutamate receptor C-terminal" evidence="14">
    <location>
        <begin position="130"/>
        <end position="404"/>
    </location>
</feature>
<evidence type="ECO:0000256" key="3">
    <source>
        <dbReference type="ARBA" id="ARBA00022448"/>
    </source>
</evidence>
<dbReference type="InterPro" id="IPR052192">
    <property type="entry name" value="Insect_Ionotropic_Sensory_Rcpt"/>
</dbReference>
<evidence type="ECO:0000256" key="11">
    <source>
        <dbReference type="ARBA" id="ARBA00023286"/>
    </source>
</evidence>
<evidence type="ECO:0000256" key="6">
    <source>
        <dbReference type="ARBA" id="ARBA00022989"/>
    </source>
</evidence>
<feature type="transmembrane region" description="Helical" evidence="13">
    <location>
        <begin position="391"/>
        <end position="416"/>
    </location>
</feature>
<sequence>MYNKTLRVSIIPYKPHTTMVQGPGDQVTLYGPLGNIFNSLVQVLRFNYTIGVPRELTTGSPQPDGTWTGSMGMLHRNESDLAMGPFFPATERLEIAHPSAVFYLEELRILAGRTTAQESSVFGYIMAFDWMVWMFLSVALVFISLITALFNSMHASRAGRSYSFYGFFSDAVWQYLENLFFEASAHAPSLGGERLLSAAWWLATLVLMNAFCGHMRACLMIKSEVEKIESVRHLVRKPSTVPHMWLGTSYVAMVAHSTNPELRQIGRVVRDRGTAVPASVLYGQPLLRRVVQGRAAVISDGTSLVFRISSVCQSYEGAEFYLAREGLVSHPLNSFARKDIDPTLFRNINKVIRRLVEAGLVNYWWTRATGDVSRCGGSSSSSGPEQTASTLAFADVFGVFVLWLACAGISSVVFLAELCTPRTDDMFKKRLAAVAAARARRGRLAHRLQRSPSASQSSNAAVAGLRLRLSQT</sequence>
<dbReference type="Pfam" id="PF10613">
    <property type="entry name" value="Lig_chan-Glu_bd"/>
    <property type="match status" value="1"/>
</dbReference>
<dbReference type="OMA" id="VWQYLEN"/>
<dbReference type="SUPFAM" id="SSF53850">
    <property type="entry name" value="Periplasmic binding protein-like II"/>
    <property type="match status" value="1"/>
</dbReference>
<reference evidence="16" key="2">
    <citation type="submission" date="2021-09" db="EMBL/GenBank/DDBJ databases">
        <authorList>
            <person name="Jia N."/>
            <person name="Wang J."/>
            <person name="Shi W."/>
            <person name="Du L."/>
            <person name="Sun Y."/>
            <person name="Zhan W."/>
            <person name="Jiang J."/>
            <person name="Wang Q."/>
            <person name="Zhang B."/>
            <person name="Ji P."/>
            <person name="Sakyi L.B."/>
            <person name="Cui X."/>
            <person name="Yuan T."/>
            <person name="Jiang B."/>
            <person name="Yang W."/>
            <person name="Lam T.T.-Y."/>
            <person name="Chang Q."/>
            <person name="Ding S."/>
            <person name="Wang X."/>
            <person name="Zhu J."/>
            <person name="Ruan X."/>
            <person name="Zhao L."/>
            <person name="Wei J."/>
            <person name="Que T."/>
            <person name="Du C."/>
            <person name="Cheng J."/>
            <person name="Dai P."/>
            <person name="Han X."/>
            <person name="Huang E."/>
            <person name="Gao Y."/>
            <person name="Liu J."/>
            <person name="Shao H."/>
            <person name="Ye R."/>
            <person name="Li L."/>
            <person name="Wei W."/>
            <person name="Wang X."/>
            <person name="Wang C."/>
            <person name="Huo Q."/>
            <person name="Li W."/>
            <person name="Guo W."/>
            <person name="Chen H."/>
            <person name="Chen S."/>
            <person name="Zhou L."/>
            <person name="Zhou L."/>
            <person name="Ni X."/>
            <person name="Tian J."/>
            <person name="Zhou Y."/>
            <person name="Sheng Y."/>
            <person name="Liu T."/>
            <person name="Pan Y."/>
            <person name="Xia L."/>
            <person name="Li J."/>
            <person name="Zhao F."/>
            <person name="Cao W."/>
        </authorList>
    </citation>
    <scope>NUCLEOTIDE SEQUENCE</scope>
    <source>
        <strain evidence="16">Rsan-2018</strain>
        <tissue evidence="16">Larvae</tissue>
    </source>
</reference>
<dbReference type="InterPro" id="IPR001320">
    <property type="entry name" value="Iontro_rcpt_C"/>
</dbReference>
<name>A0A9D4T4Y6_RHISA</name>
<dbReference type="VEuPathDB" id="VectorBase:RSAN_040426"/>
<feature type="transmembrane region" description="Helical" evidence="13">
    <location>
        <begin position="130"/>
        <end position="150"/>
    </location>
</feature>
<evidence type="ECO:0000256" key="9">
    <source>
        <dbReference type="ARBA" id="ARBA00023170"/>
    </source>
</evidence>
<gene>
    <name evidence="16" type="ORF">HPB52_004605</name>
</gene>
<keyword evidence="17" id="KW-1185">Reference proteome</keyword>
<evidence type="ECO:0000256" key="4">
    <source>
        <dbReference type="ARBA" id="ARBA00022475"/>
    </source>
</evidence>
<keyword evidence="3" id="KW-0813">Transport</keyword>
<dbReference type="PANTHER" id="PTHR42643">
    <property type="entry name" value="IONOTROPIC RECEPTOR 20A-RELATED"/>
    <property type="match status" value="1"/>
</dbReference>
<dbReference type="Pfam" id="PF00060">
    <property type="entry name" value="Lig_chan"/>
    <property type="match status" value="1"/>
</dbReference>
<evidence type="ECO:0000259" key="15">
    <source>
        <dbReference type="Pfam" id="PF10613"/>
    </source>
</evidence>
<dbReference type="EMBL" id="JABSTV010001246">
    <property type="protein sequence ID" value="KAH7975717.1"/>
    <property type="molecule type" value="Genomic_DNA"/>
</dbReference>
<keyword evidence="11" id="KW-1071">Ligand-gated ion channel</keyword>
<comment type="similarity">
    <text evidence="2">Belongs to the glutamate-gated ion channel (TC 1.A.10.1) family.</text>
</comment>
<evidence type="ECO:0000256" key="13">
    <source>
        <dbReference type="SAM" id="Phobius"/>
    </source>
</evidence>
<reference evidence="16" key="1">
    <citation type="journal article" date="2020" name="Cell">
        <title>Large-Scale Comparative Analyses of Tick Genomes Elucidate Their Genetic Diversity and Vector Capacities.</title>
        <authorList>
            <consortium name="Tick Genome and Microbiome Consortium (TIGMIC)"/>
            <person name="Jia N."/>
            <person name="Wang J."/>
            <person name="Shi W."/>
            <person name="Du L."/>
            <person name="Sun Y."/>
            <person name="Zhan W."/>
            <person name="Jiang J.F."/>
            <person name="Wang Q."/>
            <person name="Zhang B."/>
            <person name="Ji P."/>
            <person name="Bell-Sakyi L."/>
            <person name="Cui X.M."/>
            <person name="Yuan T.T."/>
            <person name="Jiang B.G."/>
            <person name="Yang W.F."/>
            <person name="Lam T.T."/>
            <person name="Chang Q.C."/>
            <person name="Ding S.J."/>
            <person name="Wang X.J."/>
            <person name="Zhu J.G."/>
            <person name="Ruan X.D."/>
            <person name="Zhao L."/>
            <person name="Wei J.T."/>
            <person name="Ye R.Z."/>
            <person name="Que T.C."/>
            <person name="Du C.H."/>
            <person name="Zhou Y.H."/>
            <person name="Cheng J.X."/>
            <person name="Dai P.F."/>
            <person name="Guo W.B."/>
            <person name="Han X.H."/>
            <person name="Huang E.J."/>
            <person name="Li L.F."/>
            <person name="Wei W."/>
            <person name="Gao Y.C."/>
            <person name="Liu J.Z."/>
            <person name="Shao H.Z."/>
            <person name="Wang X."/>
            <person name="Wang C.C."/>
            <person name="Yang T.C."/>
            <person name="Huo Q.B."/>
            <person name="Li W."/>
            <person name="Chen H.Y."/>
            <person name="Chen S.E."/>
            <person name="Zhou L.G."/>
            <person name="Ni X.B."/>
            <person name="Tian J.H."/>
            <person name="Sheng Y."/>
            <person name="Liu T."/>
            <person name="Pan Y.S."/>
            <person name="Xia L.Y."/>
            <person name="Li J."/>
            <person name="Zhao F."/>
            <person name="Cao W.C."/>
        </authorList>
    </citation>
    <scope>NUCLEOTIDE SEQUENCE</scope>
    <source>
        <strain evidence="16">Rsan-2018</strain>
    </source>
</reference>
<dbReference type="OrthoDB" id="6487415at2759"/>
<comment type="subcellular location">
    <subcellularLocation>
        <location evidence="1">Cell membrane</location>
        <topology evidence="1">Multi-pass membrane protein</topology>
    </subcellularLocation>
</comment>
<evidence type="ECO:0000256" key="5">
    <source>
        <dbReference type="ARBA" id="ARBA00022692"/>
    </source>
</evidence>
<dbReference type="GO" id="GO:0050906">
    <property type="term" value="P:detection of stimulus involved in sensory perception"/>
    <property type="evidence" value="ECO:0007669"/>
    <property type="project" value="UniProtKB-ARBA"/>
</dbReference>
<dbReference type="Gene3D" id="1.10.287.70">
    <property type="match status" value="1"/>
</dbReference>
<dbReference type="PANTHER" id="PTHR42643:SF38">
    <property type="entry name" value="IONOTROPIC RECEPTOR 100A"/>
    <property type="match status" value="1"/>
</dbReference>
<organism evidence="16 17">
    <name type="scientific">Rhipicephalus sanguineus</name>
    <name type="common">Brown dog tick</name>
    <name type="synonym">Ixodes sanguineus</name>
    <dbReference type="NCBI Taxonomy" id="34632"/>
    <lineage>
        <taxon>Eukaryota</taxon>
        <taxon>Metazoa</taxon>
        <taxon>Ecdysozoa</taxon>
        <taxon>Arthropoda</taxon>
        <taxon>Chelicerata</taxon>
        <taxon>Arachnida</taxon>
        <taxon>Acari</taxon>
        <taxon>Parasitiformes</taxon>
        <taxon>Ixodida</taxon>
        <taxon>Ixodoidea</taxon>
        <taxon>Ixodidae</taxon>
        <taxon>Rhipicephalinae</taxon>
        <taxon>Rhipicephalus</taxon>
        <taxon>Rhipicephalus</taxon>
    </lineage>
</organism>
<keyword evidence="4" id="KW-1003">Cell membrane</keyword>
<dbReference type="GO" id="GO:0015276">
    <property type="term" value="F:ligand-gated monoatomic ion channel activity"/>
    <property type="evidence" value="ECO:0007669"/>
    <property type="project" value="InterPro"/>
</dbReference>
<dbReference type="GO" id="GO:0005886">
    <property type="term" value="C:plasma membrane"/>
    <property type="evidence" value="ECO:0007669"/>
    <property type="project" value="UniProtKB-SubCell"/>
</dbReference>
<keyword evidence="6 13" id="KW-1133">Transmembrane helix</keyword>
<keyword evidence="9" id="KW-0675">Receptor</keyword>
<keyword evidence="12" id="KW-0407">Ion channel</keyword>
<accession>A0A9D4T4Y6</accession>
<evidence type="ECO:0000256" key="12">
    <source>
        <dbReference type="ARBA" id="ARBA00023303"/>
    </source>
</evidence>
<dbReference type="Proteomes" id="UP000821837">
    <property type="component" value="Chromosome 10"/>
</dbReference>
<keyword evidence="10" id="KW-0325">Glycoprotein</keyword>
<keyword evidence="5 13" id="KW-0812">Transmembrane</keyword>
<evidence type="ECO:0000256" key="1">
    <source>
        <dbReference type="ARBA" id="ARBA00004651"/>
    </source>
</evidence>
<comment type="caution">
    <text evidence="16">The sequence shown here is derived from an EMBL/GenBank/DDBJ whole genome shotgun (WGS) entry which is preliminary data.</text>
</comment>
<evidence type="ECO:0000256" key="2">
    <source>
        <dbReference type="ARBA" id="ARBA00008685"/>
    </source>
</evidence>
<feature type="domain" description="Ionotropic glutamate receptor L-glutamate and glycine-binding" evidence="15">
    <location>
        <begin position="5"/>
        <end position="111"/>
    </location>
</feature>
<evidence type="ECO:0000256" key="10">
    <source>
        <dbReference type="ARBA" id="ARBA00023180"/>
    </source>
</evidence>
<evidence type="ECO:0000313" key="17">
    <source>
        <dbReference type="Proteomes" id="UP000821837"/>
    </source>
</evidence>
<keyword evidence="7" id="KW-0406">Ion transport</keyword>
<keyword evidence="8 13" id="KW-0472">Membrane</keyword>
<dbReference type="Gene3D" id="3.40.190.10">
    <property type="entry name" value="Periplasmic binding protein-like II"/>
    <property type="match status" value="1"/>
</dbReference>
<dbReference type="AlphaFoldDB" id="A0A9D4T4Y6"/>
<evidence type="ECO:0000256" key="8">
    <source>
        <dbReference type="ARBA" id="ARBA00023136"/>
    </source>
</evidence>
<proteinExistence type="inferred from homology"/>
<evidence type="ECO:0000256" key="7">
    <source>
        <dbReference type="ARBA" id="ARBA00023065"/>
    </source>
</evidence>
<dbReference type="InterPro" id="IPR019594">
    <property type="entry name" value="Glu/Gly-bd"/>
</dbReference>
<evidence type="ECO:0000313" key="16">
    <source>
        <dbReference type="EMBL" id="KAH7975717.1"/>
    </source>
</evidence>
<evidence type="ECO:0000259" key="14">
    <source>
        <dbReference type="Pfam" id="PF00060"/>
    </source>
</evidence>